<dbReference type="Gene3D" id="1.10.10.10">
    <property type="entry name" value="Winged helix-like DNA-binding domain superfamily/Winged helix DNA-binding domain"/>
    <property type="match status" value="1"/>
</dbReference>
<dbReference type="SMART" id="SM00421">
    <property type="entry name" value="HTH_LUXR"/>
    <property type="match status" value="1"/>
</dbReference>
<dbReference type="PRINTS" id="PR00038">
    <property type="entry name" value="HTHLUXR"/>
</dbReference>
<evidence type="ECO:0000256" key="2">
    <source>
        <dbReference type="ARBA" id="ARBA00023125"/>
    </source>
</evidence>
<dbReference type="InterPro" id="IPR036388">
    <property type="entry name" value="WH-like_DNA-bd_sf"/>
</dbReference>
<dbReference type="GO" id="GO:0003677">
    <property type="term" value="F:DNA binding"/>
    <property type="evidence" value="ECO:0007669"/>
    <property type="project" value="UniProtKB-KW"/>
</dbReference>
<feature type="domain" description="HTH luxR-type" evidence="4">
    <location>
        <begin position="170"/>
        <end position="235"/>
    </location>
</feature>
<comment type="caution">
    <text evidence="5">The sequence shown here is derived from an EMBL/GenBank/DDBJ whole genome shotgun (WGS) entry which is preliminary data.</text>
</comment>
<dbReference type="GO" id="GO:0006355">
    <property type="term" value="P:regulation of DNA-templated transcription"/>
    <property type="evidence" value="ECO:0007669"/>
    <property type="project" value="InterPro"/>
</dbReference>
<dbReference type="PANTHER" id="PTHR44688">
    <property type="entry name" value="DNA-BINDING TRANSCRIPTIONAL ACTIVATOR DEVR_DOSR"/>
    <property type="match status" value="1"/>
</dbReference>
<dbReference type="Proteomes" id="UP000627573">
    <property type="component" value="Unassembled WGS sequence"/>
</dbReference>
<dbReference type="OMA" id="IFDHIRV"/>
<organism evidence="5 6">
    <name type="scientific">Rhodococcus erythropolis</name>
    <name type="common">Arthrobacter picolinophilus</name>
    <dbReference type="NCBI Taxonomy" id="1833"/>
    <lineage>
        <taxon>Bacteria</taxon>
        <taxon>Bacillati</taxon>
        <taxon>Actinomycetota</taxon>
        <taxon>Actinomycetes</taxon>
        <taxon>Mycobacteriales</taxon>
        <taxon>Nocardiaceae</taxon>
        <taxon>Rhodococcus</taxon>
        <taxon>Rhodococcus erythropolis group</taxon>
    </lineage>
</organism>
<gene>
    <name evidence="5" type="ORF">I3517_19435</name>
</gene>
<evidence type="ECO:0000259" key="4">
    <source>
        <dbReference type="PROSITE" id="PS50043"/>
    </source>
</evidence>
<name>A0A8I1A0B4_RHOER</name>
<dbReference type="PROSITE" id="PS50043">
    <property type="entry name" value="HTH_LUXR_2"/>
    <property type="match status" value="1"/>
</dbReference>
<sequence>MMTSVLPDRGAGPDMFAPRSPAAGAYGILGLCAEELRARGLAYSAAAVTYRDPSSGRHRALASSGYDARVLEFLLDDFVADRNLFGIIREASGVPVFWQDVPRFEQVEMVTDVLRPSGYAEGASVALGFSGREVTGLLHMSFADSGVVDRVREVVAASSAACSRVVGDQVALDRVHLSPREIQVLQLVARGAGNVEIAEELFVSRRTVATHLENIFVKTGTNSRVQAAVRAAKWGLIES</sequence>
<keyword evidence="2" id="KW-0238">DNA-binding</keyword>
<evidence type="ECO:0000313" key="5">
    <source>
        <dbReference type="EMBL" id="MBH5144776.1"/>
    </source>
</evidence>
<keyword evidence="1" id="KW-0805">Transcription regulation</keyword>
<dbReference type="PROSITE" id="PS00622">
    <property type="entry name" value="HTH_LUXR_1"/>
    <property type="match status" value="1"/>
</dbReference>
<keyword evidence="3" id="KW-0804">Transcription</keyword>
<dbReference type="InterPro" id="IPR016032">
    <property type="entry name" value="Sig_transdc_resp-reg_C-effctor"/>
</dbReference>
<dbReference type="Pfam" id="PF00196">
    <property type="entry name" value="GerE"/>
    <property type="match status" value="1"/>
</dbReference>
<evidence type="ECO:0000256" key="3">
    <source>
        <dbReference type="ARBA" id="ARBA00023163"/>
    </source>
</evidence>
<dbReference type="SUPFAM" id="SSF46894">
    <property type="entry name" value="C-terminal effector domain of the bipartite response regulators"/>
    <property type="match status" value="1"/>
</dbReference>
<dbReference type="AlphaFoldDB" id="A0A8I1A0B4"/>
<proteinExistence type="predicted"/>
<dbReference type="PANTHER" id="PTHR44688:SF16">
    <property type="entry name" value="DNA-BINDING TRANSCRIPTIONAL ACTIVATOR DEVR_DOSR"/>
    <property type="match status" value="1"/>
</dbReference>
<reference evidence="5 6" key="1">
    <citation type="submission" date="2020-12" db="EMBL/GenBank/DDBJ databases">
        <title>Draft genome sequence of furan degrading bacterial strain FUR100.</title>
        <authorList>
            <person name="Woiski C."/>
        </authorList>
    </citation>
    <scope>NUCLEOTIDE SEQUENCE [LARGE SCALE GENOMIC DNA]</scope>
    <source>
        <strain evidence="5 6">FUR100</strain>
    </source>
</reference>
<evidence type="ECO:0000256" key="1">
    <source>
        <dbReference type="ARBA" id="ARBA00023015"/>
    </source>
</evidence>
<accession>A0A8I1A0B4</accession>
<protein>
    <submittedName>
        <fullName evidence="5">LuxR family transcriptional regulator</fullName>
    </submittedName>
</protein>
<keyword evidence="6" id="KW-1185">Reference proteome</keyword>
<dbReference type="CDD" id="cd06170">
    <property type="entry name" value="LuxR_C_like"/>
    <property type="match status" value="1"/>
</dbReference>
<dbReference type="EMBL" id="JAECSB010000069">
    <property type="protein sequence ID" value="MBH5144776.1"/>
    <property type="molecule type" value="Genomic_DNA"/>
</dbReference>
<dbReference type="InterPro" id="IPR000792">
    <property type="entry name" value="Tscrpt_reg_LuxR_C"/>
</dbReference>
<evidence type="ECO:0000313" key="6">
    <source>
        <dbReference type="Proteomes" id="UP000627573"/>
    </source>
</evidence>